<dbReference type="PROSITE" id="PS00798">
    <property type="entry name" value="ALDOKETO_REDUCTASE_1"/>
    <property type="match status" value="1"/>
</dbReference>
<evidence type="ECO:0000313" key="5">
    <source>
        <dbReference type="Proteomes" id="UP000626109"/>
    </source>
</evidence>
<dbReference type="Gene3D" id="3.20.20.100">
    <property type="entry name" value="NADP-dependent oxidoreductase domain"/>
    <property type="match status" value="1"/>
</dbReference>
<dbReference type="SUPFAM" id="SSF51430">
    <property type="entry name" value="NAD(P)-linked oxidoreductase"/>
    <property type="match status" value="1"/>
</dbReference>
<comment type="caution">
    <text evidence="4">The sequence shown here is derived from an EMBL/GenBank/DDBJ whole genome shotgun (WGS) entry which is preliminary data.</text>
</comment>
<keyword evidence="1" id="KW-0677">Repeat</keyword>
<dbReference type="GO" id="GO:0019760">
    <property type="term" value="P:glucosinolate metabolic process"/>
    <property type="evidence" value="ECO:0007669"/>
    <property type="project" value="UniProtKB-ARBA"/>
</dbReference>
<dbReference type="Proteomes" id="UP000626109">
    <property type="component" value="Unassembled WGS sequence"/>
</dbReference>
<dbReference type="InterPro" id="IPR011043">
    <property type="entry name" value="Gal_Oxase/kelch_b-propeller"/>
</dbReference>
<dbReference type="GO" id="GO:0016491">
    <property type="term" value="F:oxidoreductase activity"/>
    <property type="evidence" value="ECO:0007669"/>
    <property type="project" value="InterPro"/>
</dbReference>
<dbReference type="PANTHER" id="PTHR47435:SF4">
    <property type="entry name" value="KELCH REPEAT PROTEIN (AFU_ORTHOLOGUE AFUA_5G12780)"/>
    <property type="match status" value="1"/>
</dbReference>
<dbReference type="InterPro" id="IPR015915">
    <property type="entry name" value="Kelch-typ_b-propeller"/>
</dbReference>
<dbReference type="AlphaFoldDB" id="A0A813J830"/>
<dbReference type="InterPro" id="IPR018170">
    <property type="entry name" value="Aldo/ket_reductase_CS"/>
</dbReference>
<name>A0A813J830_POLGL</name>
<dbReference type="Gene3D" id="2.120.10.80">
    <property type="entry name" value="Kelch-type beta propeller"/>
    <property type="match status" value="2"/>
</dbReference>
<keyword evidence="2" id="KW-0408">Iron</keyword>
<dbReference type="Pfam" id="PF24681">
    <property type="entry name" value="Kelch_KLHDC2_KLHL20_DRC7"/>
    <property type="match status" value="1"/>
</dbReference>
<accession>A0A813J830</accession>
<dbReference type="EMBL" id="CAJNNW010025142">
    <property type="protein sequence ID" value="CAE8675788.1"/>
    <property type="molecule type" value="Genomic_DNA"/>
</dbReference>
<evidence type="ECO:0000313" key="4">
    <source>
        <dbReference type="EMBL" id="CAE8675788.1"/>
    </source>
</evidence>
<proteinExistence type="predicted"/>
<evidence type="ECO:0000256" key="2">
    <source>
        <dbReference type="ARBA" id="ARBA00023004"/>
    </source>
</evidence>
<dbReference type="InterPro" id="IPR023210">
    <property type="entry name" value="NADP_OxRdtase_dom"/>
</dbReference>
<reference evidence="4" key="1">
    <citation type="submission" date="2021-02" db="EMBL/GenBank/DDBJ databases">
        <authorList>
            <person name="Dougan E. K."/>
            <person name="Rhodes N."/>
            <person name="Thang M."/>
            <person name="Chan C."/>
        </authorList>
    </citation>
    <scope>NUCLEOTIDE SEQUENCE</scope>
</reference>
<protein>
    <recommendedName>
        <fullName evidence="3">NADP-dependent oxidoreductase domain-containing protein</fullName>
    </recommendedName>
</protein>
<organism evidence="4 5">
    <name type="scientific">Polarella glacialis</name>
    <name type="common">Dinoflagellate</name>
    <dbReference type="NCBI Taxonomy" id="89957"/>
    <lineage>
        <taxon>Eukaryota</taxon>
        <taxon>Sar</taxon>
        <taxon>Alveolata</taxon>
        <taxon>Dinophyceae</taxon>
        <taxon>Suessiales</taxon>
        <taxon>Suessiaceae</taxon>
        <taxon>Polarella</taxon>
    </lineage>
</organism>
<evidence type="ECO:0000259" key="3">
    <source>
        <dbReference type="Pfam" id="PF00248"/>
    </source>
</evidence>
<dbReference type="SUPFAM" id="SSF50965">
    <property type="entry name" value="Galactose oxidase, central domain"/>
    <property type="match status" value="1"/>
</dbReference>
<gene>
    <name evidence="4" type="ORF">PGLA2088_LOCUS19551</name>
</gene>
<feature type="domain" description="NADP-dependent oxidoreductase" evidence="3">
    <location>
        <begin position="151"/>
        <end position="200"/>
    </location>
</feature>
<evidence type="ECO:0000256" key="1">
    <source>
        <dbReference type="ARBA" id="ARBA00022737"/>
    </source>
</evidence>
<dbReference type="Pfam" id="PF00248">
    <property type="entry name" value="Aldo_ket_red"/>
    <property type="match status" value="1"/>
</dbReference>
<sequence>MEDLTPLALGSKRLLLKRPISAGSGDLCAEGSAVRISHFVRVAGHVFQAREDSLVLGEARPCVPLPPEALAAALRSLCVGERAAFWLDARLTKDVPEPSLWSEEGFERVEEGYEWEVAVLASGPARLSPREALLLRGGLAMPRLGLGLYCTSPQDAYAACLEALGVGYRLIDTASMYQNEAAVGAALRNFGLPRDQVYVVASPDGFQNSSVLISRLTFVPATQTLSCWHRASCHRRQLLCCCSFGSGSTTCPNSYLSCTPHCALRTPVDSNILASMSTVLESRGVSVSNIYTSIKANKQSNKQENKQMASRLRPLRAALPSALPFALRRSSSTATQFPRWQPLACQSDAGPLARSAHSVTAVEGRVAVFGGEDKPRCPFDSQVHLLDTQGVSWEVGPEPCVAVRGALPVLGHGAAAVGEKLFVFGGRRRAAAGAGQGAAAQVESGELLAFNTHSGEWSAVQPTGGDAPEPRSFHAMTAVGEDLFVFGGCGKNGRLGDLWRFDTAALRWQCLARGEGGPAPRGGSSLIGFSAQAGEPALLLLMFGFDGKKALGDLHGFSLKERCCAWEDLTGHQQGQVPRPRSVMALSALGSAGLGRRSALVFGGESEPSEQGPEGAGKFLADTFSLDVASLTWIQTLAPQSEGGPCARGWTGTAVIPASNGSLEQVAIMFGGLDETNARLDDVWMLPIVDS</sequence>
<dbReference type="InterPro" id="IPR036812">
    <property type="entry name" value="NAD(P)_OxRdtase_dom_sf"/>
</dbReference>
<dbReference type="PANTHER" id="PTHR47435">
    <property type="entry name" value="KELCH REPEAT PROTEIN (AFU_ORTHOLOGUE AFUA_5G12780)"/>
    <property type="match status" value="1"/>
</dbReference>